<evidence type="ECO:0000313" key="3">
    <source>
        <dbReference type="EMBL" id="OYN90263.1"/>
    </source>
</evidence>
<dbReference type="RefSeq" id="WP_094451837.1">
    <property type="nucleotide sequence ID" value="NZ_NMVI01000029.1"/>
</dbReference>
<organism evidence="2 5">
    <name type="scientific">Parenemella sanctibonifatiensis</name>
    <dbReference type="NCBI Taxonomy" id="2016505"/>
    <lineage>
        <taxon>Bacteria</taxon>
        <taxon>Bacillati</taxon>
        <taxon>Actinomycetota</taxon>
        <taxon>Actinomycetes</taxon>
        <taxon>Propionibacteriales</taxon>
        <taxon>Propionibacteriaceae</taxon>
        <taxon>Parenemella</taxon>
    </lineage>
</organism>
<gene>
    <name evidence="3" type="ORF">CGZ91_08855</name>
    <name evidence="2" type="ORF">CGZ92_13110</name>
</gene>
<dbReference type="OrthoDB" id="10006601at2"/>
<evidence type="ECO:0000313" key="5">
    <source>
        <dbReference type="Proteomes" id="UP000216533"/>
    </source>
</evidence>
<reference evidence="4 5" key="1">
    <citation type="submission" date="2017-07" db="EMBL/GenBank/DDBJ databases">
        <title>Draft whole genome sequences of clinical Proprionibacteriaceae strains.</title>
        <authorList>
            <person name="Bernier A.-M."/>
            <person name="Bernard K."/>
            <person name="Domingo M.-C."/>
        </authorList>
    </citation>
    <scope>NUCLEOTIDE SEQUENCE [LARGE SCALE GENOMIC DNA]</scope>
    <source>
        <strain evidence="3 4">NML 150081</strain>
        <strain evidence="2 5">NML 160184</strain>
    </source>
</reference>
<dbReference type="EMBL" id="NMVI01000029">
    <property type="protein sequence ID" value="OYN83995.1"/>
    <property type="molecule type" value="Genomic_DNA"/>
</dbReference>
<dbReference type="EMBL" id="NMVJ01000007">
    <property type="protein sequence ID" value="OYN90263.1"/>
    <property type="molecule type" value="Genomic_DNA"/>
</dbReference>
<name>A0A255E388_9ACTN</name>
<accession>A0A255E388</accession>
<dbReference type="AlphaFoldDB" id="A0A255E388"/>
<protein>
    <submittedName>
        <fullName evidence="2">Uncharacterized protein</fullName>
    </submittedName>
</protein>
<proteinExistence type="predicted"/>
<dbReference type="Proteomes" id="UP000216300">
    <property type="component" value="Unassembled WGS sequence"/>
</dbReference>
<evidence type="ECO:0000313" key="2">
    <source>
        <dbReference type="EMBL" id="OYN83995.1"/>
    </source>
</evidence>
<comment type="caution">
    <text evidence="2">The sequence shown here is derived from an EMBL/GenBank/DDBJ whole genome shotgun (WGS) entry which is preliminary data.</text>
</comment>
<evidence type="ECO:0000313" key="4">
    <source>
        <dbReference type="Proteomes" id="UP000216300"/>
    </source>
</evidence>
<accession>A0A255EQ63</accession>
<sequence length="92" mass="10214">MALNKKPSVANAGRRYTRAQQEAAAGEGIDSTFRADDDQTKLRKTTVEFAPTVFQALKLHAVRQDVPMRVLLDRYVRDGLEKDGAPVNEGNQ</sequence>
<evidence type="ECO:0000256" key="1">
    <source>
        <dbReference type="SAM" id="MobiDB-lite"/>
    </source>
</evidence>
<feature type="region of interest" description="Disordered" evidence="1">
    <location>
        <begin position="1"/>
        <end position="32"/>
    </location>
</feature>
<dbReference type="Proteomes" id="UP000216533">
    <property type="component" value="Unassembled WGS sequence"/>
</dbReference>
<keyword evidence="4" id="KW-1185">Reference proteome</keyword>